<dbReference type="InterPro" id="IPR035965">
    <property type="entry name" value="PAS-like_dom_sf"/>
</dbReference>
<dbReference type="InterPro" id="IPR025662">
    <property type="entry name" value="Sigma_54_int_dom_ATP-bd_1"/>
</dbReference>
<dbReference type="Gene3D" id="1.10.10.60">
    <property type="entry name" value="Homeodomain-like"/>
    <property type="match status" value="1"/>
</dbReference>
<dbReference type="InterPro" id="IPR013767">
    <property type="entry name" value="PAS_fold"/>
</dbReference>
<dbReference type="PRINTS" id="PR01590">
    <property type="entry name" value="HTHFIS"/>
</dbReference>
<dbReference type="SMART" id="SM00091">
    <property type="entry name" value="PAS"/>
    <property type="match status" value="1"/>
</dbReference>
<dbReference type="InterPro" id="IPR002078">
    <property type="entry name" value="Sigma_54_int"/>
</dbReference>
<dbReference type="PROSITE" id="PS00675">
    <property type="entry name" value="SIGMA54_INTERACT_1"/>
    <property type="match status" value="1"/>
</dbReference>
<accession>A0ABT5VBG7</accession>
<dbReference type="Gene3D" id="3.30.450.20">
    <property type="entry name" value="PAS domain"/>
    <property type="match status" value="1"/>
</dbReference>
<evidence type="ECO:0000256" key="4">
    <source>
        <dbReference type="ARBA" id="ARBA00023125"/>
    </source>
</evidence>
<evidence type="ECO:0000313" key="8">
    <source>
        <dbReference type="EMBL" id="MDE5412793.1"/>
    </source>
</evidence>
<dbReference type="SUPFAM" id="SSF46689">
    <property type="entry name" value="Homeodomain-like"/>
    <property type="match status" value="1"/>
</dbReference>
<dbReference type="Pfam" id="PF02954">
    <property type="entry name" value="HTH_8"/>
    <property type="match status" value="1"/>
</dbReference>
<comment type="caution">
    <text evidence="8">The sequence shown here is derived from an EMBL/GenBank/DDBJ whole genome shotgun (WGS) entry which is preliminary data.</text>
</comment>
<evidence type="ECO:0000256" key="1">
    <source>
        <dbReference type="ARBA" id="ARBA00022741"/>
    </source>
</evidence>
<dbReference type="PANTHER" id="PTHR32071:SF74">
    <property type="entry name" value="TRANSCRIPTIONAL ACTIVATOR ROCR"/>
    <property type="match status" value="1"/>
</dbReference>
<evidence type="ECO:0000256" key="2">
    <source>
        <dbReference type="ARBA" id="ARBA00022840"/>
    </source>
</evidence>
<keyword evidence="1" id="KW-0547">Nucleotide-binding</keyword>
<dbReference type="EMBL" id="JAOTPO010000003">
    <property type="protein sequence ID" value="MDE5412793.1"/>
    <property type="molecule type" value="Genomic_DNA"/>
</dbReference>
<feature type="domain" description="Sigma-54 factor interaction" evidence="6">
    <location>
        <begin position="160"/>
        <end position="388"/>
    </location>
</feature>
<keyword evidence="3" id="KW-0805">Transcription regulation</keyword>
<dbReference type="Pfam" id="PF00989">
    <property type="entry name" value="PAS"/>
    <property type="match status" value="1"/>
</dbReference>
<dbReference type="InterPro" id="IPR009057">
    <property type="entry name" value="Homeodomain-like_sf"/>
</dbReference>
<keyword evidence="4" id="KW-0238">DNA-binding</keyword>
<dbReference type="PROSITE" id="PS50045">
    <property type="entry name" value="SIGMA54_INTERACT_4"/>
    <property type="match status" value="1"/>
</dbReference>
<dbReference type="InterPro" id="IPR000014">
    <property type="entry name" value="PAS"/>
</dbReference>
<evidence type="ECO:0000256" key="3">
    <source>
        <dbReference type="ARBA" id="ARBA00023015"/>
    </source>
</evidence>
<dbReference type="InterPro" id="IPR003593">
    <property type="entry name" value="AAA+_ATPase"/>
</dbReference>
<dbReference type="InterPro" id="IPR058031">
    <property type="entry name" value="AAA_lid_NorR"/>
</dbReference>
<dbReference type="RefSeq" id="WP_275117430.1">
    <property type="nucleotide sequence ID" value="NZ_JAOTPO010000003.1"/>
</dbReference>
<dbReference type="Proteomes" id="UP001148125">
    <property type="component" value="Unassembled WGS sequence"/>
</dbReference>
<dbReference type="SUPFAM" id="SSF52540">
    <property type="entry name" value="P-loop containing nucleoside triphosphate hydrolases"/>
    <property type="match status" value="1"/>
</dbReference>
<proteinExistence type="predicted"/>
<dbReference type="SMART" id="SM00382">
    <property type="entry name" value="AAA"/>
    <property type="match status" value="1"/>
</dbReference>
<keyword evidence="5" id="KW-0804">Transcription</keyword>
<dbReference type="InterPro" id="IPR025944">
    <property type="entry name" value="Sigma_54_int_dom_CS"/>
</dbReference>
<dbReference type="InterPro" id="IPR027417">
    <property type="entry name" value="P-loop_NTPase"/>
</dbReference>
<dbReference type="PANTHER" id="PTHR32071">
    <property type="entry name" value="TRANSCRIPTIONAL REGULATORY PROTEIN"/>
    <property type="match status" value="1"/>
</dbReference>
<keyword evidence="2" id="KW-0067">ATP-binding</keyword>
<dbReference type="PROSITE" id="PS00676">
    <property type="entry name" value="SIGMA54_INTERACT_2"/>
    <property type="match status" value="1"/>
</dbReference>
<dbReference type="NCBIfam" id="TIGR00229">
    <property type="entry name" value="sensory_box"/>
    <property type="match status" value="1"/>
</dbReference>
<dbReference type="InterPro" id="IPR002197">
    <property type="entry name" value="HTH_Fis"/>
</dbReference>
<dbReference type="Pfam" id="PF00158">
    <property type="entry name" value="Sigma54_activat"/>
    <property type="match status" value="1"/>
</dbReference>
<name>A0ABT5VBG7_9BACI</name>
<sequence length="466" mass="52399">MTTKGTQTTPDLLHAVFDTIDEGIHVVDLNGKTIYYNKVAAQLDGVDASEVIHKHVLDVFPSLTEETSTLLQVIKHGSPIYYQKQRFANVRGVLVDTVNTTMPIYQNNEIIGAVEISKNLSEIKKLSEKLVELQERVIRSGTPAKKENSTSSAKFELEDIITQSETLKKLKQTASKAAKTTSPILIYGETGTGKELFVQSIHNTSQRKNGPFIAQNCAAIPASLLESILFGTSKGSFTGAAERPGLFELAHNGTLFLDEINSMPIDLQAKLLRVIEDGIVRRVGGTRGIQCNVRIITAMNEHPTTCVNAEKLRQDLFYRISVVTLHIPPLRERKDDISLLSKHFLKKFNERFNKSVKNLSHNVQAFFQQYSWPGNVRELEHAIESAMNIADGNTITEDHLPNHLFHTTSPIQKEPISFRKEVDKFEKNLIESALHRCNKNILQAAKFLNIPRQTLQYKMKKFKLSK</sequence>
<dbReference type="PROSITE" id="PS00688">
    <property type="entry name" value="SIGMA54_INTERACT_3"/>
    <property type="match status" value="1"/>
</dbReference>
<organism evidence="8 9">
    <name type="scientific">Alkalihalobacterium chitinilyticum</name>
    <dbReference type="NCBI Taxonomy" id="2980103"/>
    <lineage>
        <taxon>Bacteria</taxon>
        <taxon>Bacillati</taxon>
        <taxon>Bacillota</taxon>
        <taxon>Bacilli</taxon>
        <taxon>Bacillales</taxon>
        <taxon>Bacillaceae</taxon>
        <taxon>Alkalihalobacterium</taxon>
    </lineage>
</organism>
<reference evidence="8" key="1">
    <citation type="submission" date="2024-05" db="EMBL/GenBank/DDBJ databases">
        <title>Alkalihalobacillus sp. strain MEB203 novel alkaliphilic bacterium from Lonar Lake, India.</title>
        <authorList>
            <person name="Joshi A."/>
            <person name="Thite S."/>
            <person name="Mengade P."/>
        </authorList>
    </citation>
    <scope>NUCLEOTIDE SEQUENCE</scope>
    <source>
        <strain evidence="8">MEB 203</strain>
    </source>
</reference>
<dbReference type="Pfam" id="PF25601">
    <property type="entry name" value="AAA_lid_14"/>
    <property type="match status" value="1"/>
</dbReference>
<dbReference type="CDD" id="cd00130">
    <property type="entry name" value="PAS"/>
    <property type="match status" value="1"/>
</dbReference>
<dbReference type="CDD" id="cd00009">
    <property type="entry name" value="AAA"/>
    <property type="match status" value="1"/>
</dbReference>
<dbReference type="PROSITE" id="PS50112">
    <property type="entry name" value="PAS"/>
    <property type="match status" value="1"/>
</dbReference>
<evidence type="ECO:0000313" key="9">
    <source>
        <dbReference type="Proteomes" id="UP001148125"/>
    </source>
</evidence>
<dbReference type="Gene3D" id="1.10.8.60">
    <property type="match status" value="1"/>
</dbReference>
<feature type="domain" description="PAS" evidence="7">
    <location>
        <begin position="9"/>
        <end position="60"/>
    </location>
</feature>
<evidence type="ECO:0000256" key="5">
    <source>
        <dbReference type="ARBA" id="ARBA00023163"/>
    </source>
</evidence>
<gene>
    <name evidence="8" type="ORF">N7Z68_05305</name>
</gene>
<keyword evidence="9" id="KW-1185">Reference proteome</keyword>
<evidence type="ECO:0000259" key="6">
    <source>
        <dbReference type="PROSITE" id="PS50045"/>
    </source>
</evidence>
<protein>
    <submittedName>
        <fullName evidence="8">Sigma 54-interacting transcriptional regulator</fullName>
    </submittedName>
</protein>
<dbReference type="InterPro" id="IPR025943">
    <property type="entry name" value="Sigma_54_int_dom_ATP-bd_2"/>
</dbReference>
<evidence type="ECO:0000259" key="7">
    <source>
        <dbReference type="PROSITE" id="PS50112"/>
    </source>
</evidence>
<dbReference type="SUPFAM" id="SSF55785">
    <property type="entry name" value="PYP-like sensor domain (PAS domain)"/>
    <property type="match status" value="1"/>
</dbReference>
<dbReference type="Gene3D" id="3.40.50.300">
    <property type="entry name" value="P-loop containing nucleotide triphosphate hydrolases"/>
    <property type="match status" value="1"/>
</dbReference>